<dbReference type="EMBL" id="CP028811">
    <property type="protein sequence ID" value="AWA30585.1"/>
    <property type="molecule type" value="Genomic_DNA"/>
</dbReference>
<feature type="modified residue" description="4-aspartylphosphate" evidence="1">
    <location>
        <position position="63"/>
    </location>
</feature>
<dbReference type="OrthoDB" id="7631574at2"/>
<gene>
    <name evidence="3" type="ORF">HYN48_11055</name>
</gene>
<dbReference type="Gene3D" id="3.40.50.2300">
    <property type="match status" value="1"/>
</dbReference>
<dbReference type="InterPro" id="IPR001789">
    <property type="entry name" value="Sig_transdc_resp-reg_receiver"/>
</dbReference>
<dbReference type="AlphaFoldDB" id="A0A2S0RG38"/>
<protein>
    <submittedName>
        <fullName evidence="3">Response regulator</fullName>
    </submittedName>
</protein>
<dbReference type="Proteomes" id="UP000244193">
    <property type="component" value="Chromosome"/>
</dbReference>
<evidence type="ECO:0000259" key="2">
    <source>
        <dbReference type="PROSITE" id="PS50110"/>
    </source>
</evidence>
<proteinExistence type="predicted"/>
<dbReference type="RefSeq" id="WP_108371689.1">
    <property type="nucleotide sequence ID" value="NZ_CP028811.1"/>
</dbReference>
<dbReference type="GO" id="GO:0000160">
    <property type="term" value="P:phosphorelay signal transduction system"/>
    <property type="evidence" value="ECO:0007669"/>
    <property type="project" value="InterPro"/>
</dbReference>
<name>A0A2S0RG38_9FLAO</name>
<dbReference type="PROSITE" id="PS50110">
    <property type="entry name" value="RESPONSE_REGULATORY"/>
    <property type="match status" value="1"/>
</dbReference>
<organism evidence="3 4">
    <name type="scientific">Flavobacterium magnum</name>
    <dbReference type="NCBI Taxonomy" id="2162713"/>
    <lineage>
        <taxon>Bacteria</taxon>
        <taxon>Pseudomonadati</taxon>
        <taxon>Bacteroidota</taxon>
        <taxon>Flavobacteriia</taxon>
        <taxon>Flavobacteriales</taxon>
        <taxon>Flavobacteriaceae</taxon>
        <taxon>Flavobacterium</taxon>
    </lineage>
</organism>
<dbReference type="InterPro" id="IPR052893">
    <property type="entry name" value="TCS_response_regulator"/>
</dbReference>
<evidence type="ECO:0000313" key="4">
    <source>
        <dbReference type="Proteomes" id="UP000244193"/>
    </source>
</evidence>
<dbReference type="SMART" id="SM00448">
    <property type="entry name" value="REC"/>
    <property type="match status" value="1"/>
</dbReference>
<dbReference type="InterPro" id="IPR011006">
    <property type="entry name" value="CheY-like_superfamily"/>
</dbReference>
<sequence>MVSQNTHTARHIFMVDDDEDDRMIFSDILRSADNSIVLTEVENGKKLMDLLDNPPLPHLVFLDLNMPVKDGFECLEQIRKQAKLKQLNIVVYTTSDNPETIRKAQHLGATFYAVKPCSMENLRTLINTILDMDWLTLRPESRSFRLI</sequence>
<dbReference type="PANTHER" id="PTHR44520">
    <property type="entry name" value="RESPONSE REGULATOR RCP1-RELATED"/>
    <property type="match status" value="1"/>
</dbReference>
<dbReference type="PANTHER" id="PTHR44520:SF2">
    <property type="entry name" value="RESPONSE REGULATOR RCP1"/>
    <property type="match status" value="1"/>
</dbReference>
<accession>A0A2S0RG38</accession>
<reference evidence="3 4" key="1">
    <citation type="submission" date="2018-04" db="EMBL/GenBank/DDBJ databases">
        <title>Genome sequencing of Flavobacterium sp. HYN0048.</title>
        <authorList>
            <person name="Yi H."/>
            <person name="Baek C."/>
        </authorList>
    </citation>
    <scope>NUCLEOTIDE SEQUENCE [LARGE SCALE GENOMIC DNA]</scope>
    <source>
        <strain evidence="3 4">HYN0048</strain>
    </source>
</reference>
<keyword evidence="1" id="KW-0597">Phosphoprotein</keyword>
<evidence type="ECO:0000256" key="1">
    <source>
        <dbReference type="PROSITE-ProRule" id="PRU00169"/>
    </source>
</evidence>
<evidence type="ECO:0000313" key="3">
    <source>
        <dbReference type="EMBL" id="AWA30585.1"/>
    </source>
</evidence>
<dbReference type="KEGG" id="fmg:HYN48_11055"/>
<feature type="domain" description="Response regulatory" evidence="2">
    <location>
        <begin position="11"/>
        <end position="130"/>
    </location>
</feature>
<keyword evidence="4" id="KW-1185">Reference proteome</keyword>
<dbReference type="Pfam" id="PF00072">
    <property type="entry name" value="Response_reg"/>
    <property type="match status" value="1"/>
</dbReference>
<dbReference type="SUPFAM" id="SSF52172">
    <property type="entry name" value="CheY-like"/>
    <property type="match status" value="1"/>
</dbReference>